<dbReference type="AlphaFoldDB" id="A0A9P0F0K6"/>
<feature type="compositionally biased region" description="Pro residues" evidence="1">
    <location>
        <begin position="60"/>
        <end position="70"/>
    </location>
</feature>
<dbReference type="GO" id="GO:0005739">
    <property type="term" value="C:mitochondrion"/>
    <property type="evidence" value="ECO:0007669"/>
    <property type="project" value="InterPro"/>
</dbReference>
<evidence type="ECO:0000313" key="2">
    <source>
        <dbReference type="EMBL" id="CAH0386859.1"/>
    </source>
</evidence>
<feature type="region of interest" description="Disordered" evidence="1">
    <location>
        <begin position="51"/>
        <end position="70"/>
    </location>
</feature>
<sequence length="70" mass="8166">MPPPPRKHNLFGFQLKYYKYSFPAFLAVFAAGKFLDDKEKERTSRFRDKSAMFGGHVKPGDPPSWPHTFF</sequence>
<evidence type="ECO:0000313" key="3">
    <source>
        <dbReference type="Proteomes" id="UP001152759"/>
    </source>
</evidence>
<dbReference type="EMBL" id="OU963864">
    <property type="protein sequence ID" value="CAH0386859.1"/>
    <property type="molecule type" value="Genomic_DNA"/>
</dbReference>
<dbReference type="Proteomes" id="UP001152759">
    <property type="component" value="Chromosome 3"/>
</dbReference>
<dbReference type="Pfam" id="PF08040">
    <property type="entry name" value="NADH_oxidored"/>
    <property type="match status" value="1"/>
</dbReference>
<keyword evidence="3" id="KW-1185">Reference proteome</keyword>
<proteinExistence type="predicted"/>
<evidence type="ECO:0008006" key="4">
    <source>
        <dbReference type="Google" id="ProtNLM"/>
    </source>
</evidence>
<evidence type="ECO:0000256" key="1">
    <source>
        <dbReference type="SAM" id="MobiDB-lite"/>
    </source>
</evidence>
<organism evidence="2 3">
    <name type="scientific">Bemisia tabaci</name>
    <name type="common">Sweetpotato whitefly</name>
    <name type="synonym">Aleurodes tabaci</name>
    <dbReference type="NCBI Taxonomy" id="7038"/>
    <lineage>
        <taxon>Eukaryota</taxon>
        <taxon>Metazoa</taxon>
        <taxon>Ecdysozoa</taxon>
        <taxon>Arthropoda</taxon>
        <taxon>Hexapoda</taxon>
        <taxon>Insecta</taxon>
        <taxon>Pterygota</taxon>
        <taxon>Neoptera</taxon>
        <taxon>Paraneoptera</taxon>
        <taxon>Hemiptera</taxon>
        <taxon>Sternorrhyncha</taxon>
        <taxon>Aleyrodoidea</taxon>
        <taxon>Aleyrodidae</taxon>
        <taxon>Aleyrodinae</taxon>
        <taxon>Bemisia</taxon>
    </lineage>
</organism>
<protein>
    <recommendedName>
        <fullName evidence="4">Complex I-MNLL</fullName>
    </recommendedName>
</protein>
<dbReference type="InterPro" id="IPR012575">
    <property type="entry name" value="NDUB1"/>
</dbReference>
<name>A0A9P0F0K6_BEMTA</name>
<gene>
    <name evidence="2" type="ORF">BEMITA_LOCUS5925</name>
</gene>
<reference evidence="2" key="1">
    <citation type="submission" date="2021-12" db="EMBL/GenBank/DDBJ databases">
        <authorList>
            <person name="King R."/>
        </authorList>
    </citation>
    <scope>NUCLEOTIDE SEQUENCE</scope>
</reference>
<accession>A0A9P0F0K6</accession>